<reference evidence="1" key="1">
    <citation type="submission" date="2021-01" db="UniProtKB">
        <authorList>
            <consortium name="EnsemblMetazoa"/>
        </authorList>
    </citation>
    <scope>IDENTIFICATION</scope>
    <source>
        <strain evidence="1">DH4</strain>
    </source>
</reference>
<evidence type="ECO:0000313" key="1">
    <source>
        <dbReference type="EnsemblMetazoa" id="XP_026299592"/>
    </source>
</evidence>
<dbReference type="AlphaFoldDB" id="A0A7M7MRB3"/>
<accession>A0A7M7MRB3</accession>
<dbReference type="GeneID" id="113219105"/>
<dbReference type="Pfam" id="PF04488">
    <property type="entry name" value="Gly_transf_sug"/>
    <property type="match status" value="1"/>
</dbReference>
<sequence>MNPNMNVYLLFLSPSKISKQSKKIFEQLQAYPNIRIRRVKFQNYVKNTPLDVWYKMDILKKSKWPRIQMADILRFLTLWKYGGIYLDLDVVVIRHDI</sequence>
<evidence type="ECO:0000313" key="3">
    <source>
        <dbReference type="RefSeq" id="XP_026299592.1"/>
    </source>
</evidence>
<dbReference type="PANTHER" id="PTHR12042:SF21">
    <property type="entry name" value="ALPHA1,4-GALACTOSYLTRANSFERASE 1-RELATED"/>
    <property type="match status" value="1"/>
</dbReference>
<dbReference type="Gene3D" id="3.90.550.20">
    <property type="match status" value="1"/>
</dbReference>
<accession>A0A8B8H6F9</accession>
<keyword evidence="2" id="KW-1185">Reference proteome</keyword>
<dbReference type="Proteomes" id="UP000005203">
    <property type="component" value="Linkage group LG11"/>
</dbReference>
<dbReference type="KEGG" id="ame:113219105"/>
<dbReference type="RefSeq" id="XP_026299592.1">
    <property type="nucleotide sequence ID" value="XM_026443807.1"/>
</dbReference>
<evidence type="ECO:0000313" key="2">
    <source>
        <dbReference type="Proteomes" id="UP000005203"/>
    </source>
</evidence>
<proteinExistence type="predicted"/>
<gene>
    <name evidence="3" type="primary">LOC113219105</name>
</gene>
<organism evidence="1">
    <name type="scientific">Apis mellifera</name>
    <name type="common">Honeybee</name>
    <dbReference type="NCBI Taxonomy" id="7460"/>
    <lineage>
        <taxon>Eukaryota</taxon>
        <taxon>Metazoa</taxon>
        <taxon>Ecdysozoa</taxon>
        <taxon>Arthropoda</taxon>
        <taxon>Hexapoda</taxon>
        <taxon>Insecta</taxon>
        <taxon>Pterygota</taxon>
        <taxon>Neoptera</taxon>
        <taxon>Endopterygota</taxon>
        <taxon>Hymenoptera</taxon>
        <taxon>Apocrita</taxon>
        <taxon>Aculeata</taxon>
        <taxon>Apoidea</taxon>
        <taxon>Anthophila</taxon>
        <taxon>Apidae</taxon>
        <taxon>Apis</taxon>
    </lineage>
</organism>
<name>A0A7M7MRB3_APIME</name>
<dbReference type="EnsemblMetazoa" id="XM_026443807">
    <property type="protein sequence ID" value="XP_026299592"/>
    <property type="gene ID" value="LOC113219105"/>
</dbReference>
<dbReference type="PANTHER" id="PTHR12042">
    <property type="entry name" value="LACTOSYLCERAMIDE 4-ALPHA-GALACTOSYLTRANSFERASE ALPHA- 1,4-GALACTOSYLTRANSFERASE"/>
    <property type="match status" value="1"/>
</dbReference>
<dbReference type="GO" id="GO:0016020">
    <property type="term" value="C:membrane"/>
    <property type="evidence" value="ECO:0007669"/>
    <property type="project" value="GOC"/>
</dbReference>
<dbReference type="GO" id="GO:0006688">
    <property type="term" value="P:glycosphingolipid biosynthetic process"/>
    <property type="evidence" value="ECO:0007669"/>
    <property type="project" value="TreeGrafter"/>
</dbReference>
<dbReference type="SUPFAM" id="SSF53448">
    <property type="entry name" value="Nucleotide-diphospho-sugar transferases"/>
    <property type="match status" value="1"/>
</dbReference>
<dbReference type="InterPro" id="IPR051981">
    <property type="entry name" value="Glycosyltransf_32"/>
</dbReference>
<dbReference type="InterPro" id="IPR029044">
    <property type="entry name" value="Nucleotide-diphossugar_trans"/>
</dbReference>
<reference evidence="3" key="2">
    <citation type="submission" date="2025-04" db="UniProtKB">
        <authorList>
            <consortium name="RefSeq"/>
        </authorList>
    </citation>
    <scope>IDENTIFICATION</scope>
    <source>
        <strain evidence="3">DH4</strain>
        <tissue evidence="3">Whole body</tissue>
    </source>
</reference>
<protein>
    <submittedName>
        <fullName evidence="3">Lactosylceramide 4-alpha-galactosyltransferase-like</fullName>
    </submittedName>
</protein>
<dbReference type="GO" id="GO:0016758">
    <property type="term" value="F:hexosyltransferase activity"/>
    <property type="evidence" value="ECO:0007669"/>
    <property type="project" value="TreeGrafter"/>
</dbReference>
<dbReference type="InterPro" id="IPR007577">
    <property type="entry name" value="GlycoTrfase_DXD_sugar-bd_CS"/>
</dbReference>